<feature type="DNA-binding region" description="H-T-H motif" evidence="4">
    <location>
        <begin position="48"/>
        <end position="67"/>
    </location>
</feature>
<dbReference type="KEGG" id="kfl:Kfla_5290"/>
<protein>
    <submittedName>
        <fullName evidence="6">Transcriptional regulator, TetR family</fullName>
    </submittedName>
</protein>
<dbReference type="RefSeq" id="WP_012922858.1">
    <property type="nucleotide sequence ID" value="NC_013729.1"/>
</dbReference>
<evidence type="ECO:0000256" key="4">
    <source>
        <dbReference type="PROSITE-ProRule" id="PRU00335"/>
    </source>
</evidence>
<keyword evidence="1" id="KW-0805">Transcription regulation</keyword>
<keyword evidence="7" id="KW-1185">Reference proteome</keyword>
<evidence type="ECO:0000256" key="3">
    <source>
        <dbReference type="ARBA" id="ARBA00023163"/>
    </source>
</evidence>
<feature type="domain" description="HTH tetR-type" evidence="5">
    <location>
        <begin position="25"/>
        <end position="85"/>
    </location>
</feature>
<name>D2PL49_KRIFD</name>
<evidence type="ECO:0000259" key="5">
    <source>
        <dbReference type="PROSITE" id="PS50977"/>
    </source>
</evidence>
<dbReference type="InterPro" id="IPR004111">
    <property type="entry name" value="Repressor_TetR_C"/>
</dbReference>
<dbReference type="SUPFAM" id="SSF48498">
    <property type="entry name" value="Tetracyclin repressor-like, C-terminal domain"/>
    <property type="match status" value="1"/>
</dbReference>
<dbReference type="Pfam" id="PF02909">
    <property type="entry name" value="TetR_C_1"/>
    <property type="match status" value="1"/>
</dbReference>
<dbReference type="PRINTS" id="PR00455">
    <property type="entry name" value="HTHTETR"/>
</dbReference>
<accession>D2PL49</accession>
<dbReference type="GO" id="GO:0045892">
    <property type="term" value="P:negative regulation of DNA-templated transcription"/>
    <property type="evidence" value="ECO:0007669"/>
    <property type="project" value="InterPro"/>
</dbReference>
<reference evidence="6 7" key="2">
    <citation type="journal article" date="2010" name="Stand. Genomic Sci.">
        <title>Complete genome sequence of Kribbella flavida type strain (IFO 14399).</title>
        <authorList>
            <person name="Pukall R."/>
            <person name="Lapidus A."/>
            <person name="Glavina Del Rio T."/>
            <person name="Copeland A."/>
            <person name="Tice H."/>
            <person name="Cheng J.-F."/>
            <person name="Lucas S."/>
            <person name="Chen F."/>
            <person name="Nolan M."/>
            <person name="LaButti K."/>
            <person name="Pati A."/>
            <person name="Ivanova N."/>
            <person name="Mavrommatis K."/>
            <person name="Mikhailova N."/>
            <person name="Pitluck S."/>
            <person name="Bruce D."/>
            <person name="Goodwin L."/>
            <person name="Land M."/>
            <person name="Hauser L."/>
            <person name="Chang Y.-J."/>
            <person name="Jeffries C.D."/>
            <person name="Chen A."/>
            <person name="Palaniappan K."/>
            <person name="Chain P."/>
            <person name="Rohde M."/>
            <person name="Goeker M."/>
            <person name="Bristow J."/>
            <person name="Eisen J.A."/>
            <person name="Markowitz V."/>
            <person name="Hugenholtz P."/>
            <person name="Kyrpides N.C."/>
            <person name="Klenk H.-P."/>
            <person name="Brettin T."/>
        </authorList>
    </citation>
    <scope>NUCLEOTIDE SEQUENCE [LARGE SCALE GENOMIC DNA]</scope>
    <source>
        <strain evidence="7">DSM 17836 / JCM 10339 / NBRC 14399</strain>
    </source>
</reference>
<evidence type="ECO:0000256" key="2">
    <source>
        <dbReference type="ARBA" id="ARBA00023125"/>
    </source>
</evidence>
<dbReference type="Pfam" id="PF00440">
    <property type="entry name" value="TetR_N"/>
    <property type="match status" value="1"/>
</dbReference>
<dbReference type="Proteomes" id="UP000007967">
    <property type="component" value="Chromosome"/>
</dbReference>
<dbReference type="PANTHER" id="PTHR30055">
    <property type="entry name" value="HTH-TYPE TRANSCRIPTIONAL REGULATOR RUTR"/>
    <property type="match status" value="1"/>
</dbReference>
<dbReference type="eggNOG" id="COG1309">
    <property type="taxonomic scope" value="Bacteria"/>
</dbReference>
<dbReference type="HOGENOM" id="CLU_069543_0_1_11"/>
<keyword evidence="2 4" id="KW-0238">DNA-binding</keyword>
<dbReference type="Gene3D" id="1.10.10.60">
    <property type="entry name" value="Homeodomain-like"/>
    <property type="match status" value="1"/>
</dbReference>
<evidence type="ECO:0000256" key="1">
    <source>
        <dbReference type="ARBA" id="ARBA00023015"/>
    </source>
</evidence>
<dbReference type="InterPro" id="IPR050109">
    <property type="entry name" value="HTH-type_TetR-like_transc_reg"/>
</dbReference>
<evidence type="ECO:0000313" key="6">
    <source>
        <dbReference type="EMBL" id="ADB34304.1"/>
    </source>
</evidence>
<dbReference type="EMBL" id="CP001736">
    <property type="protein sequence ID" value="ADB34304.1"/>
    <property type="molecule type" value="Genomic_DNA"/>
</dbReference>
<dbReference type="Gene3D" id="1.10.357.10">
    <property type="entry name" value="Tetracycline Repressor, domain 2"/>
    <property type="match status" value="1"/>
</dbReference>
<dbReference type="InterPro" id="IPR001647">
    <property type="entry name" value="HTH_TetR"/>
</dbReference>
<evidence type="ECO:0000313" key="7">
    <source>
        <dbReference type="Proteomes" id="UP000007967"/>
    </source>
</evidence>
<gene>
    <name evidence="6" type="ordered locus">Kfla_5290</name>
</gene>
<dbReference type="GO" id="GO:0003700">
    <property type="term" value="F:DNA-binding transcription factor activity"/>
    <property type="evidence" value="ECO:0007669"/>
    <property type="project" value="TreeGrafter"/>
</dbReference>
<dbReference type="PANTHER" id="PTHR30055:SF151">
    <property type="entry name" value="TRANSCRIPTIONAL REGULATORY PROTEIN"/>
    <property type="match status" value="1"/>
</dbReference>
<proteinExistence type="predicted"/>
<organism evidence="6 7">
    <name type="scientific">Kribbella flavida (strain DSM 17836 / JCM 10339 / NBRC 14399)</name>
    <dbReference type="NCBI Taxonomy" id="479435"/>
    <lineage>
        <taxon>Bacteria</taxon>
        <taxon>Bacillati</taxon>
        <taxon>Actinomycetota</taxon>
        <taxon>Actinomycetes</taxon>
        <taxon>Propionibacteriales</taxon>
        <taxon>Kribbellaceae</taxon>
        <taxon>Kribbella</taxon>
    </lineage>
</organism>
<dbReference type="GO" id="GO:0000976">
    <property type="term" value="F:transcription cis-regulatory region binding"/>
    <property type="evidence" value="ECO:0007669"/>
    <property type="project" value="TreeGrafter"/>
</dbReference>
<dbReference type="PROSITE" id="PS50977">
    <property type="entry name" value="HTH_TETR_2"/>
    <property type="match status" value="1"/>
</dbReference>
<reference evidence="7" key="1">
    <citation type="submission" date="2009-09" db="EMBL/GenBank/DDBJ databases">
        <title>The complete genome of Kribbella flavida DSM 17836.</title>
        <authorList>
            <consortium name="US DOE Joint Genome Institute (JGI-PGF)"/>
            <person name="Lucas S."/>
            <person name="Copeland A."/>
            <person name="Lapidus A."/>
            <person name="Glavina del Rio T."/>
            <person name="Dalin E."/>
            <person name="Tice H."/>
            <person name="Bruce D."/>
            <person name="Goodwin L."/>
            <person name="Pitluck S."/>
            <person name="Kyrpides N."/>
            <person name="Mavromatis K."/>
            <person name="Ivanova N."/>
            <person name="Saunders E."/>
            <person name="Brettin T."/>
            <person name="Detter J.C."/>
            <person name="Han C."/>
            <person name="Larimer F."/>
            <person name="Land M."/>
            <person name="Hauser L."/>
            <person name="Markowitz V."/>
            <person name="Cheng J.-F."/>
            <person name="Hugenholtz P."/>
            <person name="Woyke T."/>
            <person name="Wu D."/>
            <person name="Pukall R."/>
            <person name="Klenk H.-P."/>
            <person name="Eisen J.A."/>
        </authorList>
    </citation>
    <scope>NUCLEOTIDE SEQUENCE [LARGE SCALE GENOMIC DNA]</scope>
    <source>
        <strain evidence="7">DSM 17836 / JCM 10339 / NBRC 14399</strain>
    </source>
</reference>
<dbReference type="AlphaFoldDB" id="D2PL49"/>
<dbReference type="STRING" id="479435.Kfla_5290"/>
<dbReference type="SUPFAM" id="SSF46689">
    <property type="entry name" value="Homeodomain-like"/>
    <property type="match status" value="1"/>
</dbReference>
<keyword evidence="3" id="KW-0804">Transcription</keyword>
<dbReference type="InterPro" id="IPR009057">
    <property type="entry name" value="Homeodomain-like_sf"/>
</dbReference>
<sequence>MSELPPDVVLLWGLQNESRRGPKPSLSIEDITQAAIELADAEGLAAVSMARVAERLGNSTMALYRHVKSKDELLTLMSDAALEQPDPLPEGVDWRTGLTFWADNVLTVIRRHRWYAQLPIPGPPTGPKNLAWFDAALGALADTGLSEEAKVGVVMGLITYVQGEVRLSLDLAAGFADNPEAFSRYGATLARVVDPRRLPALARVLEAGVFQPDLEFEQSGDADFDFGLQLYLDGIANFIERTCQDGADPAPAPGAES</sequence>
<dbReference type="InterPro" id="IPR036271">
    <property type="entry name" value="Tet_transcr_reg_TetR-rel_C_sf"/>
</dbReference>